<evidence type="ECO:0000259" key="2">
    <source>
        <dbReference type="Pfam" id="PF03372"/>
    </source>
</evidence>
<dbReference type="Proteomes" id="UP000248924">
    <property type="component" value="Unassembled WGS sequence"/>
</dbReference>
<keyword evidence="1" id="KW-0812">Transmembrane</keyword>
<keyword evidence="1" id="KW-1133">Transmembrane helix</keyword>
<dbReference type="EMBL" id="POTY01000001">
    <property type="protein sequence ID" value="PZG24413.1"/>
    <property type="molecule type" value="Genomic_DNA"/>
</dbReference>
<feature type="domain" description="Endonuclease/exonuclease/phosphatase" evidence="2">
    <location>
        <begin position="135"/>
        <end position="389"/>
    </location>
</feature>
<dbReference type="InterPro" id="IPR036691">
    <property type="entry name" value="Endo/exonu/phosph_ase_sf"/>
</dbReference>
<feature type="transmembrane region" description="Helical" evidence="1">
    <location>
        <begin position="73"/>
        <end position="89"/>
    </location>
</feature>
<sequence length="399" mass="44853">MTALAPTRPGEPTTPIAAAAARPRWRRVMARARGAYGVLVLAGVALWLAYALVRRAVSGHWHWSLLLDAVPPIALLVLPALGLLAAAAARGRARRWAVLLAVAGMALGVDQSGLNWHALRTGDRPVPAGALHVVSWNTQYWDQWDDTEALYAYLKRQSADVYLLQEHVIWVAGTGEAGYYPLADDDRLRSEFPDYHIARRGELLTLSRYPIVAQPPVGPDVALAADPDTPFKRVFDRAKVLRTDLRVGDRVLSAYNVHITVQTAVDLNFFSDFDFDGYYRRKFDWRQEEIRGLEADLAANPNPALISGDFNSTSAMGNMDRLRELTDDATRASRDLLPMTWKFDSPTGFDWDSVLDRPLPFWRVDWTFTRGPVEVHRYDLRSAERLSDHRLQEVWVSLG</sequence>
<dbReference type="GO" id="GO:0003824">
    <property type="term" value="F:catalytic activity"/>
    <property type="evidence" value="ECO:0007669"/>
    <property type="project" value="InterPro"/>
</dbReference>
<dbReference type="InterPro" id="IPR005135">
    <property type="entry name" value="Endo/exonuclease/phosphatase"/>
</dbReference>
<protein>
    <submittedName>
        <fullName evidence="3">Tat pathway signal protein</fullName>
    </submittedName>
</protein>
<keyword evidence="1" id="KW-0472">Membrane</keyword>
<feature type="transmembrane region" description="Helical" evidence="1">
    <location>
        <begin position="96"/>
        <end position="114"/>
    </location>
</feature>
<name>A0A2W2EPP8_9ACTN</name>
<dbReference type="Pfam" id="PF03372">
    <property type="entry name" value="Exo_endo_phos"/>
    <property type="match status" value="1"/>
</dbReference>
<evidence type="ECO:0000256" key="1">
    <source>
        <dbReference type="SAM" id="Phobius"/>
    </source>
</evidence>
<dbReference type="Gene3D" id="3.60.10.10">
    <property type="entry name" value="Endonuclease/exonuclease/phosphatase"/>
    <property type="match status" value="1"/>
</dbReference>
<proteinExistence type="predicted"/>
<organism evidence="3 4">
    <name type="scientific">Micromonospora craterilacus</name>
    <dbReference type="NCBI Taxonomy" id="1655439"/>
    <lineage>
        <taxon>Bacteria</taxon>
        <taxon>Bacillati</taxon>
        <taxon>Actinomycetota</taxon>
        <taxon>Actinomycetes</taxon>
        <taxon>Micromonosporales</taxon>
        <taxon>Micromonosporaceae</taxon>
        <taxon>Micromonospora</taxon>
    </lineage>
</organism>
<gene>
    <name evidence="3" type="ORF">C1I95_00420</name>
</gene>
<comment type="caution">
    <text evidence="3">The sequence shown here is derived from an EMBL/GenBank/DDBJ whole genome shotgun (WGS) entry which is preliminary data.</text>
</comment>
<reference evidence="3 4" key="1">
    <citation type="submission" date="2018-01" db="EMBL/GenBank/DDBJ databases">
        <title>Draft genome sequence of Jishengella sp. NA12.</title>
        <authorList>
            <person name="Sahin N."/>
            <person name="Ay H."/>
            <person name="Saygin H."/>
        </authorList>
    </citation>
    <scope>NUCLEOTIDE SEQUENCE [LARGE SCALE GENOMIC DNA]</scope>
    <source>
        <strain evidence="3 4">NA12</strain>
    </source>
</reference>
<keyword evidence="4" id="KW-1185">Reference proteome</keyword>
<evidence type="ECO:0000313" key="4">
    <source>
        <dbReference type="Proteomes" id="UP000248924"/>
    </source>
</evidence>
<dbReference type="RefSeq" id="WP_111211698.1">
    <property type="nucleotide sequence ID" value="NZ_POTY01000001.1"/>
</dbReference>
<dbReference type="AlphaFoldDB" id="A0A2W2EPP8"/>
<feature type="transmembrane region" description="Helical" evidence="1">
    <location>
        <begin position="34"/>
        <end position="53"/>
    </location>
</feature>
<dbReference type="OrthoDB" id="3541033at2"/>
<evidence type="ECO:0000313" key="3">
    <source>
        <dbReference type="EMBL" id="PZG24413.1"/>
    </source>
</evidence>
<accession>A0A2W2EPP8</accession>
<dbReference type="SUPFAM" id="SSF56219">
    <property type="entry name" value="DNase I-like"/>
    <property type="match status" value="1"/>
</dbReference>